<name>K9YU66_DACS8</name>
<sequence length="180" mass="20645">MEKSKSIWQELWENLKAILIALIIAFFIRVLIAEPRYIPSDSMFPTLEVGDRIVVEKVSYYFSSPEFQDIVVFNPPQLLQNYGYDANQAFIKRVIGDSGETIAVGNGKVYLSGMKIKEPYIKEPPNYELSPLTVPKNKLFVLGDNRNNSNDSHVWGFLPEQNVIGRAVFRFWPLDRIGLM</sequence>
<dbReference type="AlphaFoldDB" id="K9YU66"/>
<dbReference type="PANTHER" id="PTHR43390">
    <property type="entry name" value="SIGNAL PEPTIDASE I"/>
    <property type="match status" value="1"/>
</dbReference>
<dbReference type="GO" id="GO:0005886">
    <property type="term" value="C:plasma membrane"/>
    <property type="evidence" value="ECO:0007669"/>
    <property type="project" value="UniProtKB-SubCell"/>
</dbReference>
<dbReference type="PROSITE" id="PS00501">
    <property type="entry name" value="SPASE_I_1"/>
    <property type="match status" value="1"/>
</dbReference>
<gene>
    <name evidence="10" type="ORF">Dacsa_0916</name>
</gene>
<dbReference type="InterPro" id="IPR019533">
    <property type="entry name" value="Peptidase_S26"/>
</dbReference>
<dbReference type="PATRIC" id="fig|13035.3.peg.1023"/>
<reference evidence="10" key="1">
    <citation type="submission" date="2012-04" db="EMBL/GenBank/DDBJ databases">
        <title>Finished genome of Dactylococcopsis salina PCC 8305.</title>
        <authorList>
            <consortium name="US DOE Joint Genome Institute"/>
            <person name="Gugger M."/>
            <person name="Coursin T."/>
            <person name="Rippka R."/>
            <person name="Tandeau De Marsac N."/>
            <person name="Huntemann M."/>
            <person name="Wei C.-L."/>
            <person name="Han J."/>
            <person name="Detter J.C."/>
            <person name="Han C."/>
            <person name="Tapia R."/>
            <person name="Daligault H."/>
            <person name="Chen A."/>
            <person name="Krypides N."/>
            <person name="Mavromatis K."/>
            <person name="Markowitz V."/>
            <person name="Szeto E."/>
            <person name="Ivanova N."/>
            <person name="Ovchinnikova G."/>
            <person name="Pagani I."/>
            <person name="Pati A."/>
            <person name="Goodwin L."/>
            <person name="Peters L."/>
            <person name="Pitluck S."/>
            <person name="Woyke T."/>
            <person name="Kerfeld C."/>
        </authorList>
    </citation>
    <scope>NUCLEOTIDE SEQUENCE [LARGE SCALE GENOMIC DNA]</scope>
    <source>
        <strain evidence="10">PCC 8305</strain>
    </source>
</reference>
<dbReference type="Gene3D" id="2.10.109.10">
    <property type="entry name" value="Umud Fragment, subunit A"/>
    <property type="match status" value="1"/>
</dbReference>
<dbReference type="InterPro" id="IPR000223">
    <property type="entry name" value="Pept_S26A_signal_pept_1"/>
</dbReference>
<keyword evidence="6 8" id="KW-0378">Hydrolase</keyword>
<organism evidence="10 11">
    <name type="scientific">Dactylococcopsis salina (strain PCC 8305)</name>
    <name type="common">Myxobactron salinum</name>
    <dbReference type="NCBI Taxonomy" id="13035"/>
    <lineage>
        <taxon>Bacteria</taxon>
        <taxon>Bacillati</taxon>
        <taxon>Cyanobacteriota</taxon>
        <taxon>Cyanophyceae</taxon>
        <taxon>Nodosilineales</taxon>
        <taxon>Cymatolegaceae</taxon>
        <taxon>Dactylococcopsis</taxon>
    </lineage>
</organism>
<dbReference type="eggNOG" id="COG0681">
    <property type="taxonomic scope" value="Bacteria"/>
</dbReference>
<evidence type="ECO:0000256" key="3">
    <source>
        <dbReference type="ARBA" id="ARBA00009370"/>
    </source>
</evidence>
<keyword evidence="5 8" id="KW-0645">Protease</keyword>
<dbReference type="STRING" id="13035.Dacsa_0916"/>
<dbReference type="GO" id="GO:0006465">
    <property type="term" value="P:signal peptide processing"/>
    <property type="evidence" value="ECO:0007669"/>
    <property type="project" value="InterPro"/>
</dbReference>
<evidence type="ECO:0000256" key="4">
    <source>
        <dbReference type="ARBA" id="ARBA00013208"/>
    </source>
</evidence>
<evidence type="ECO:0000256" key="2">
    <source>
        <dbReference type="ARBA" id="ARBA00004401"/>
    </source>
</evidence>
<evidence type="ECO:0000256" key="8">
    <source>
        <dbReference type="RuleBase" id="RU362042"/>
    </source>
</evidence>
<dbReference type="OrthoDB" id="9802919at2"/>
<dbReference type="InterPro" id="IPR019756">
    <property type="entry name" value="Pept_S26A_signal_pept_1_Ser-AS"/>
</dbReference>
<evidence type="ECO:0000259" key="9">
    <source>
        <dbReference type="Pfam" id="PF10502"/>
    </source>
</evidence>
<dbReference type="Pfam" id="PF10502">
    <property type="entry name" value="Peptidase_S26"/>
    <property type="match status" value="1"/>
</dbReference>
<dbReference type="PROSITE" id="PS00761">
    <property type="entry name" value="SPASE_I_3"/>
    <property type="match status" value="1"/>
</dbReference>
<dbReference type="InterPro" id="IPR019758">
    <property type="entry name" value="Pept_S26A_signal_pept_1_CS"/>
</dbReference>
<dbReference type="EMBL" id="CP003944">
    <property type="protein sequence ID" value="AFZ49648.1"/>
    <property type="molecule type" value="Genomic_DNA"/>
</dbReference>
<protein>
    <recommendedName>
        <fullName evidence="4 8">Signal peptidase I</fullName>
        <ecNumber evidence="4 8">3.4.21.89</ecNumber>
    </recommendedName>
</protein>
<dbReference type="Proteomes" id="UP000010482">
    <property type="component" value="Chromosome"/>
</dbReference>
<dbReference type="SUPFAM" id="SSF51306">
    <property type="entry name" value="LexA/Signal peptidase"/>
    <property type="match status" value="1"/>
</dbReference>
<dbReference type="InterPro" id="IPR036286">
    <property type="entry name" value="LexA/Signal_pep-like_sf"/>
</dbReference>
<evidence type="ECO:0000256" key="7">
    <source>
        <dbReference type="PIRSR" id="PIRSR600223-1"/>
    </source>
</evidence>
<dbReference type="HOGENOM" id="CLU_028723_5_1_3"/>
<accession>K9YU66</accession>
<keyword evidence="11" id="KW-1185">Reference proteome</keyword>
<evidence type="ECO:0000256" key="5">
    <source>
        <dbReference type="ARBA" id="ARBA00022670"/>
    </source>
</evidence>
<dbReference type="RefSeq" id="WP_015228660.1">
    <property type="nucleotide sequence ID" value="NC_019780.1"/>
</dbReference>
<dbReference type="GO" id="GO:0009003">
    <property type="term" value="F:signal peptidase activity"/>
    <property type="evidence" value="ECO:0007669"/>
    <property type="project" value="UniProtKB-EC"/>
</dbReference>
<dbReference type="PANTHER" id="PTHR43390:SF1">
    <property type="entry name" value="CHLOROPLAST PROCESSING PEPTIDASE"/>
    <property type="match status" value="1"/>
</dbReference>
<dbReference type="PRINTS" id="PR00727">
    <property type="entry name" value="LEADERPTASE"/>
</dbReference>
<evidence type="ECO:0000313" key="11">
    <source>
        <dbReference type="Proteomes" id="UP000010482"/>
    </source>
</evidence>
<feature type="active site" evidence="7">
    <location>
        <position position="42"/>
    </location>
</feature>
<comment type="subcellular location">
    <subcellularLocation>
        <location evidence="2">Cell membrane</location>
        <topology evidence="2">Single-pass type II membrane protein</topology>
    </subcellularLocation>
    <subcellularLocation>
        <location evidence="8">Membrane</location>
        <topology evidence="8">Single-pass type II membrane protein</topology>
    </subcellularLocation>
</comment>
<dbReference type="EC" id="3.4.21.89" evidence="4 8"/>
<dbReference type="KEGG" id="dsl:Dacsa_0916"/>
<dbReference type="GO" id="GO:0004252">
    <property type="term" value="F:serine-type endopeptidase activity"/>
    <property type="evidence" value="ECO:0007669"/>
    <property type="project" value="InterPro"/>
</dbReference>
<feature type="domain" description="Peptidase S26" evidence="9">
    <location>
        <begin position="12"/>
        <end position="172"/>
    </location>
</feature>
<comment type="catalytic activity">
    <reaction evidence="1 8">
        <text>Cleavage of hydrophobic, N-terminal signal or leader sequences from secreted and periplasmic proteins.</text>
        <dbReference type="EC" id="3.4.21.89"/>
    </reaction>
</comment>
<evidence type="ECO:0000256" key="6">
    <source>
        <dbReference type="ARBA" id="ARBA00022801"/>
    </source>
</evidence>
<dbReference type="NCBIfam" id="TIGR02227">
    <property type="entry name" value="sigpep_I_bact"/>
    <property type="match status" value="1"/>
</dbReference>
<proteinExistence type="inferred from homology"/>
<comment type="similarity">
    <text evidence="3 8">Belongs to the peptidase S26 family.</text>
</comment>
<feature type="active site" evidence="7">
    <location>
        <position position="92"/>
    </location>
</feature>
<evidence type="ECO:0000313" key="10">
    <source>
        <dbReference type="EMBL" id="AFZ49648.1"/>
    </source>
</evidence>
<evidence type="ECO:0000256" key="1">
    <source>
        <dbReference type="ARBA" id="ARBA00000677"/>
    </source>
</evidence>
<dbReference type="CDD" id="cd06530">
    <property type="entry name" value="S26_SPase_I"/>
    <property type="match status" value="1"/>
</dbReference>